<dbReference type="EMBL" id="JANRHJ010000023">
    <property type="protein sequence ID" value="MCR8875234.1"/>
    <property type="molecule type" value="Genomic_DNA"/>
</dbReference>
<feature type="chain" id="PRO_5043565991" evidence="1">
    <location>
        <begin position="22"/>
        <end position="325"/>
    </location>
</feature>
<dbReference type="InterPro" id="IPR025049">
    <property type="entry name" value="Mfa-like_1"/>
</dbReference>
<accession>A0AAW5NBF7</accession>
<dbReference type="Proteomes" id="UP001204579">
    <property type="component" value="Unassembled WGS sequence"/>
</dbReference>
<comment type="caution">
    <text evidence="2">The sequence shown here is derived from an EMBL/GenBank/DDBJ whole genome shotgun (WGS) entry which is preliminary data.</text>
</comment>
<evidence type="ECO:0000256" key="1">
    <source>
        <dbReference type="SAM" id="SignalP"/>
    </source>
</evidence>
<dbReference type="AlphaFoldDB" id="A0AAW5NBF7"/>
<name>A0AAW5NBF7_9BACT</name>
<dbReference type="PROSITE" id="PS51257">
    <property type="entry name" value="PROKAR_LIPOPROTEIN"/>
    <property type="match status" value="1"/>
</dbReference>
<organism evidence="2 3">
    <name type="scientific">Phocaeicola barnesiae</name>
    <dbReference type="NCBI Taxonomy" id="376804"/>
    <lineage>
        <taxon>Bacteria</taxon>
        <taxon>Pseudomonadati</taxon>
        <taxon>Bacteroidota</taxon>
        <taxon>Bacteroidia</taxon>
        <taxon>Bacteroidales</taxon>
        <taxon>Bacteroidaceae</taxon>
        <taxon>Phocaeicola</taxon>
    </lineage>
</organism>
<protein>
    <submittedName>
        <fullName evidence="2">Fimbrillin family protein</fullName>
    </submittedName>
</protein>
<keyword evidence="3" id="KW-1185">Reference proteome</keyword>
<proteinExistence type="predicted"/>
<evidence type="ECO:0000313" key="3">
    <source>
        <dbReference type="Proteomes" id="UP001204579"/>
    </source>
</evidence>
<dbReference type="Gene3D" id="2.60.40.2630">
    <property type="match status" value="1"/>
</dbReference>
<keyword evidence="1" id="KW-0732">Signal</keyword>
<reference evidence="2 3" key="1">
    <citation type="submission" date="2022-08" db="EMBL/GenBank/DDBJ databases">
        <authorList>
            <person name="Zeman M."/>
            <person name="Kubasova T."/>
        </authorList>
    </citation>
    <scope>NUCLEOTIDE SEQUENCE [LARGE SCALE GENOMIC DNA]</scope>
    <source>
        <strain evidence="2 3">ET62</strain>
    </source>
</reference>
<evidence type="ECO:0000313" key="2">
    <source>
        <dbReference type="EMBL" id="MCR8875234.1"/>
    </source>
</evidence>
<sequence>MNRLSDLKRMILLLLAGILSACSHDDLTETRPAGNGEPLVLTAVMADATTGTRATPDNSWEGTETVIVEVIDNYDNTTTPDWTQAKRGIYTAGTDDKLTFTSGTQSTWLSDNETKLVRAWHYGDNSEEHPDSWSVQRNQGTDDNYANSDLLFAQATTVSGRQEIALKFYHQVAKVEVHVRNVGPVYGSDDVSVTIGYMNNIVMDGTVSTDNISENYLNWTPGSTMETITAYSLGPKPLASDENETSLASFAALVIPQTVKSMFSYLDIKNGLSSYPCYSSTEITWEAGHSYTYEVTIMKENRVTVDNITVSGWDNGGNYDLTTTE</sequence>
<dbReference type="CDD" id="cd13121">
    <property type="entry name" value="BF2867_like_C"/>
    <property type="match status" value="1"/>
</dbReference>
<gene>
    <name evidence="2" type="ORF">NW209_14680</name>
</gene>
<dbReference type="Pfam" id="PF13149">
    <property type="entry name" value="Mfa_like_1"/>
    <property type="match status" value="1"/>
</dbReference>
<dbReference type="Gene3D" id="2.60.40.2620">
    <property type="entry name" value="Fimbrillin-like"/>
    <property type="match status" value="1"/>
</dbReference>
<feature type="signal peptide" evidence="1">
    <location>
        <begin position="1"/>
        <end position="21"/>
    </location>
</feature>
<dbReference type="InterPro" id="IPR042278">
    <property type="entry name" value="Mfa-like_1_N"/>
</dbReference>
<dbReference type="RefSeq" id="WP_258336276.1">
    <property type="nucleotide sequence ID" value="NZ_JANRHJ010000023.1"/>
</dbReference>
<dbReference type="CDD" id="cd13120">
    <property type="entry name" value="BF2867_like_N"/>
    <property type="match status" value="1"/>
</dbReference>